<dbReference type="OrthoDB" id="16906at2759"/>
<dbReference type="GO" id="GO:0005938">
    <property type="term" value="C:cell cortex"/>
    <property type="evidence" value="ECO:0007669"/>
    <property type="project" value="TreeGrafter"/>
</dbReference>
<keyword evidence="12 16" id="KW-0408">Iron</keyword>
<evidence type="ECO:0000256" key="16">
    <source>
        <dbReference type="RuleBase" id="RU003779"/>
    </source>
</evidence>
<keyword evidence="5 16" id="KW-0812">Transmembrane</keyword>
<dbReference type="GO" id="GO:0043332">
    <property type="term" value="C:mating projection tip"/>
    <property type="evidence" value="ECO:0007669"/>
    <property type="project" value="TreeGrafter"/>
</dbReference>
<comment type="caution">
    <text evidence="20">The sequence shown here is derived from an EMBL/GenBank/DDBJ whole genome shotgun (WGS) entry which is preliminary data.</text>
</comment>
<dbReference type="GO" id="GO:0005743">
    <property type="term" value="C:mitochondrial inner membrane"/>
    <property type="evidence" value="ECO:0007669"/>
    <property type="project" value="UniProtKB-SubCell"/>
</dbReference>
<evidence type="ECO:0000256" key="12">
    <source>
        <dbReference type="ARBA" id="ARBA00023004"/>
    </source>
</evidence>
<keyword evidence="8" id="KW-0809">Transit peptide</keyword>
<evidence type="ECO:0000256" key="9">
    <source>
        <dbReference type="ARBA" id="ARBA00022982"/>
    </source>
</evidence>
<evidence type="ECO:0000256" key="8">
    <source>
        <dbReference type="ARBA" id="ARBA00022946"/>
    </source>
</evidence>
<dbReference type="Gene3D" id="1.20.1260.140">
    <property type="entry name" value="Alternative oxidase"/>
    <property type="match status" value="1"/>
</dbReference>
<evidence type="ECO:0000256" key="10">
    <source>
        <dbReference type="ARBA" id="ARBA00022989"/>
    </source>
</evidence>
<keyword evidence="9 16" id="KW-0249">Electron transport</keyword>
<dbReference type="Proteomes" id="UP000053317">
    <property type="component" value="Unassembled WGS sequence"/>
</dbReference>
<keyword evidence="4 16" id="KW-0679">Respiratory chain</keyword>
<dbReference type="GO" id="GO:0051293">
    <property type="term" value="P:establishment of spindle localization"/>
    <property type="evidence" value="ECO:0007669"/>
    <property type="project" value="TreeGrafter"/>
</dbReference>
<comment type="subcellular location">
    <subcellularLocation>
        <location evidence="1">Mitochondrion inner membrane</location>
        <topology evidence="1">Multi-pass membrane protein</topology>
        <orientation evidence="1">Matrix side</orientation>
    </subcellularLocation>
</comment>
<keyword evidence="7" id="KW-0999">Mitochondrion inner membrane</keyword>
<name>A0A0G2GVL9_PHACM</name>
<evidence type="ECO:0000256" key="1">
    <source>
        <dbReference type="ARBA" id="ARBA00004292"/>
    </source>
</evidence>
<reference evidence="20 21" key="2">
    <citation type="submission" date="2015-05" db="EMBL/GenBank/DDBJ databases">
        <authorList>
            <person name="Morales-Cruz A."/>
            <person name="Amrine K.C."/>
            <person name="Cantu D."/>
        </authorList>
    </citation>
    <scope>NUCLEOTIDE SEQUENCE [LARGE SCALE GENOMIC DNA]</scope>
    <source>
        <strain evidence="20">UCRPC4</strain>
    </source>
</reference>
<keyword evidence="13" id="KW-0496">Mitochondrion</keyword>
<comment type="cofactor">
    <cofactor evidence="16">
        <name>Fe cation</name>
        <dbReference type="ChEBI" id="CHEBI:24875"/>
    </cofactor>
    <text evidence="16">Binds 2 iron ions per subunit.</text>
</comment>
<feature type="coiled-coil region" evidence="17">
    <location>
        <begin position="730"/>
        <end position="757"/>
    </location>
</feature>
<evidence type="ECO:0000256" key="5">
    <source>
        <dbReference type="ARBA" id="ARBA00022692"/>
    </source>
</evidence>
<feature type="coiled-coil region" evidence="17">
    <location>
        <begin position="854"/>
        <end position="881"/>
    </location>
</feature>
<dbReference type="GO" id="GO:0030473">
    <property type="term" value="P:nuclear migration along microtubule"/>
    <property type="evidence" value="ECO:0007669"/>
    <property type="project" value="TreeGrafter"/>
</dbReference>
<comment type="similarity">
    <text evidence="2 16">Belongs to the alternative oxidase family.</text>
</comment>
<dbReference type="Pfam" id="PF01786">
    <property type="entry name" value="AOX"/>
    <property type="match status" value="1"/>
</dbReference>
<evidence type="ECO:0000256" key="13">
    <source>
        <dbReference type="ARBA" id="ARBA00023128"/>
    </source>
</evidence>
<evidence type="ECO:0000313" key="21">
    <source>
        <dbReference type="Proteomes" id="UP000053317"/>
    </source>
</evidence>
<evidence type="ECO:0000256" key="4">
    <source>
        <dbReference type="ARBA" id="ARBA00022660"/>
    </source>
</evidence>
<evidence type="ECO:0000256" key="14">
    <source>
        <dbReference type="ARBA" id="ARBA00023136"/>
    </source>
</evidence>
<dbReference type="EC" id="1.-.-.-" evidence="16"/>
<keyword evidence="3" id="KW-0813">Transport</keyword>
<evidence type="ECO:0000313" key="20">
    <source>
        <dbReference type="EMBL" id="KKY20765.1"/>
    </source>
</evidence>
<proteinExistence type="inferred from homology"/>
<evidence type="ECO:0000256" key="6">
    <source>
        <dbReference type="ARBA" id="ARBA00022723"/>
    </source>
</evidence>
<dbReference type="InterPro" id="IPR002680">
    <property type="entry name" value="AOX"/>
</dbReference>
<dbReference type="GO" id="GO:0031578">
    <property type="term" value="P:mitotic spindle orientation checkpoint signaling"/>
    <property type="evidence" value="ECO:0007669"/>
    <property type="project" value="TreeGrafter"/>
</dbReference>
<feature type="transmembrane region" description="Helical" evidence="19">
    <location>
        <begin position="144"/>
        <end position="165"/>
    </location>
</feature>
<dbReference type="FunFam" id="1.20.1260.140:FF:000002">
    <property type="entry name" value="Alternative oxidase"/>
    <property type="match status" value="1"/>
</dbReference>
<feature type="region of interest" description="Disordered" evidence="18">
    <location>
        <begin position="304"/>
        <end position="351"/>
    </location>
</feature>
<keyword evidence="14 16" id="KW-0472">Membrane</keyword>
<evidence type="ECO:0000256" key="7">
    <source>
        <dbReference type="ARBA" id="ARBA00022792"/>
    </source>
</evidence>
<evidence type="ECO:0000256" key="17">
    <source>
        <dbReference type="SAM" id="Coils"/>
    </source>
</evidence>
<dbReference type="EMBL" id="LCWF01000094">
    <property type="protein sequence ID" value="KKY20765.1"/>
    <property type="molecule type" value="Genomic_DNA"/>
</dbReference>
<evidence type="ECO:0000256" key="3">
    <source>
        <dbReference type="ARBA" id="ARBA00022448"/>
    </source>
</evidence>
<reference evidence="20 21" key="1">
    <citation type="submission" date="2015-05" db="EMBL/GenBank/DDBJ databases">
        <title>Distinctive expansion of gene families associated with plant cell wall degradation and secondary metabolism in the genomes of grapevine trunk pathogens.</title>
        <authorList>
            <person name="Lawrence D.P."/>
            <person name="Travadon R."/>
            <person name="Rolshausen P.E."/>
            <person name="Baumgartner K."/>
        </authorList>
    </citation>
    <scope>NUCLEOTIDE SEQUENCE [LARGE SCALE GENOMIC DNA]</scope>
    <source>
        <strain evidence="20">UCRPC4</strain>
    </source>
</reference>
<dbReference type="InterPro" id="IPR038659">
    <property type="entry name" value="AOX_sf"/>
</dbReference>
<gene>
    <name evidence="20" type="ORF">UCRPC4_g04132</name>
</gene>
<evidence type="ECO:0000256" key="11">
    <source>
        <dbReference type="ARBA" id="ARBA00023002"/>
    </source>
</evidence>
<dbReference type="GO" id="GO:0009916">
    <property type="term" value="F:alternative oxidase activity"/>
    <property type="evidence" value="ECO:0007669"/>
    <property type="project" value="UniProtKB-UniRule"/>
</dbReference>
<keyword evidence="10 19" id="KW-1133">Transmembrane helix</keyword>
<dbReference type="CDD" id="cd01053">
    <property type="entry name" value="AOX"/>
    <property type="match status" value="1"/>
</dbReference>
<feature type="compositionally biased region" description="Polar residues" evidence="18">
    <location>
        <begin position="404"/>
        <end position="418"/>
    </location>
</feature>
<evidence type="ECO:0000256" key="19">
    <source>
        <dbReference type="SAM" id="Phobius"/>
    </source>
</evidence>
<organism evidence="20 21">
    <name type="scientific">Phaeomoniella chlamydospora</name>
    <name type="common">Phaeoacremonium chlamydosporum</name>
    <dbReference type="NCBI Taxonomy" id="158046"/>
    <lineage>
        <taxon>Eukaryota</taxon>
        <taxon>Fungi</taxon>
        <taxon>Dikarya</taxon>
        <taxon>Ascomycota</taxon>
        <taxon>Pezizomycotina</taxon>
        <taxon>Eurotiomycetes</taxon>
        <taxon>Chaetothyriomycetidae</taxon>
        <taxon>Phaeomoniellales</taxon>
        <taxon>Phaeomoniellaceae</taxon>
        <taxon>Phaeomoniella</taxon>
    </lineage>
</organism>
<protein>
    <recommendedName>
        <fullName evidence="16">Alternative oxidase</fullName>
        <ecNumber evidence="16">1.-.-.-</ecNumber>
    </recommendedName>
</protein>
<dbReference type="Pfam" id="PF08580">
    <property type="entry name" value="KAR9"/>
    <property type="match status" value="1"/>
</dbReference>
<keyword evidence="21" id="KW-1185">Reference proteome</keyword>
<dbReference type="PANTHER" id="PTHR37271">
    <property type="entry name" value="KARYOGAMY PROTEIN KAR9"/>
    <property type="match status" value="1"/>
</dbReference>
<dbReference type="GO" id="GO:0005816">
    <property type="term" value="C:spindle pole body"/>
    <property type="evidence" value="ECO:0007669"/>
    <property type="project" value="TreeGrafter"/>
</dbReference>
<keyword evidence="11 16" id="KW-0560">Oxidoreductase</keyword>
<dbReference type="SUPFAM" id="SSF46966">
    <property type="entry name" value="Spectrin repeat"/>
    <property type="match status" value="1"/>
</dbReference>
<evidence type="ECO:0000256" key="2">
    <source>
        <dbReference type="ARBA" id="ARBA00008388"/>
    </source>
</evidence>
<sequence>MYTPRAPTVRALCGSQATSISKAVIKSLSGNPVIQTTLLIKPTNCRLFSTTPHTTLEYFPPPKDAPSIKVTSPAWRHPGFTADEMKAVEVAHRQPRNWPDKIAYAMVNLLRWGTDKATGYHHQMEIETAEKKGNKSYAMDERKWMIRFIFLETVAGVPGMVGASLRHLHSLRRMKRDNGWIESLLEEAYNERMHLLTFMKLAEPGWFMKMMILGAQGVFYNGFFLSYLLSPRICHRFVGYLEEQAVNTYTHALHDLESGRLPAWENMEAPDIAVKYWEMPEGHRTLRDLLYYIRADESKHREVNHTLGNLDPKVDPNPYVSTYKDNAQPHPSTGLYGGKSPRPSNSDHNSDAQQLAPLHLVLRSSIGCTVASAIPTSTSVFTDSVLNGMSASAGTRTMVDEEQSPSVYNTTTPASRSANDLQEYLRQSTTENGEPTERLSSLTRADSIFSFSKSSMSSQLSGLTSMTLPQAESLAASVAAIPTAPKAVKQLTASAAEIQKWTQKAIKVLGNLDADDDVEWAAAAGRDALDDVDTAVNKFERLIEVYVQAIEELQMRSDVSDIDGGDLTAVVEQMETTLKDWDLVRKLLKEVHEQVELAMEWEELWGVVLGDVGNELESLEHLVFEMEERRHKAMRADAENKPTAGIDLDELETIVEETPSAPKTPANYRYSLPPALTAAPASPVAQNPEDDKNLLALFARMQPLRASLDFLPMRLSMFQSRAEKIFPSACAELEEKRIRLEKSWKQLEKEAETLRRELGEDRWILVFRNAGRQATKMIESVERSVAKLREALDTGVHHSNPPALAKKVESFEAKRVHYGPAIDRVLLIIQKGVKDRLTVNGEILRLHLDLTERVEILHQQMDAMQAALEDVNSERDSQIRDSISTLISMDRSMSGSFIETPASKIVLKLIVSHEWSHGVAVSCTNYAIISDSDPRPPAGA</sequence>
<feature type="region of interest" description="Disordered" evidence="18">
    <location>
        <begin position="396"/>
        <end position="418"/>
    </location>
</feature>
<keyword evidence="6 16" id="KW-0479">Metal-binding</keyword>
<accession>A0A0G2GVL9</accession>
<evidence type="ECO:0000256" key="15">
    <source>
        <dbReference type="ARBA" id="ARBA00025285"/>
    </source>
</evidence>
<feature type="compositionally biased region" description="Polar residues" evidence="18">
    <location>
        <begin position="319"/>
        <end position="331"/>
    </location>
</feature>
<keyword evidence="17" id="KW-0175">Coiled coil</keyword>
<feature type="compositionally biased region" description="Polar residues" evidence="18">
    <location>
        <begin position="342"/>
        <end position="351"/>
    </location>
</feature>
<dbReference type="GO" id="GO:0046872">
    <property type="term" value="F:metal ion binding"/>
    <property type="evidence" value="ECO:0007669"/>
    <property type="project" value="UniProtKB-UniRule"/>
</dbReference>
<comment type="function">
    <text evidence="15">Catalyzes cyanide-resistant oxygen consumption. May increase respiration when the cytochrome respiratory pathway is restricted, or in response to low temperatures.</text>
</comment>
<dbReference type="PANTHER" id="PTHR37271:SF1">
    <property type="entry name" value="KARYOGAMY PROTEIN KAR9"/>
    <property type="match status" value="1"/>
</dbReference>
<evidence type="ECO:0000256" key="18">
    <source>
        <dbReference type="SAM" id="MobiDB-lite"/>
    </source>
</evidence>
<dbReference type="InterPro" id="IPR013889">
    <property type="entry name" value="Karyogamy_KAR9"/>
</dbReference>
<dbReference type="AlphaFoldDB" id="A0A0G2GVL9"/>
<dbReference type="GO" id="GO:0098803">
    <property type="term" value="C:respiratory chain complex"/>
    <property type="evidence" value="ECO:0007669"/>
    <property type="project" value="UniProtKB-UniRule"/>
</dbReference>